<proteinExistence type="predicted"/>
<evidence type="ECO:0000313" key="2">
    <source>
        <dbReference type="EMBL" id="CAH1399914.1"/>
    </source>
</evidence>
<keyword evidence="3" id="KW-1185">Reference proteome</keyword>
<protein>
    <submittedName>
        <fullName evidence="2">Uncharacterized protein</fullName>
    </submittedName>
</protein>
<sequence length="105" mass="12610">MKLTVVKTETNLNEELDTNACHCNTGCHLFRDTVDDCKFFQNHKTKYISIDDSSFTYFCGVKEVSYVFVNHYFVIYYYYSLRFLYLNILSDFFLFSHQLSFFTYS</sequence>
<keyword evidence="1" id="KW-0472">Membrane</keyword>
<gene>
    <name evidence="2" type="ORF">NEZAVI_LOCUS9261</name>
</gene>
<name>A0A9P0HDA7_NEZVI</name>
<keyword evidence="1" id="KW-1133">Transmembrane helix</keyword>
<evidence type="ECO:0000313" key="3">
    <source>
        <dbReference type="Proteomes" id="UP001152798"/>
    </source>
</evidence>
<reference evidence="2" key="1">
    <citation type="submission" date="2022-01" db="EMBL/GenBank/DDBJ databases">
        <authorList>
            <person name="King R."/>
        </authorList>
    </citation>
    <scope>NUCLEOTIDE SEQUENCE</scope>
</reference>
<keyword evidence="1" id="KW-0812">Transmembrane</keyword>
<dbReference type="AlphaFoldDB" id="A0A9P0HDA7"/>
<accession>A0A9P0HDA7</accession>
<feature type="transmembrane region" description="Helical" evidence="1">
    <location>
        <begin position="75"/>
        <end position="95"/>
    </location>
</feature>
<dbReference type="Proteomes" id="UP001152798">
    <property type="component" value="Chromosome 4"/>
</dbReference>
<organism evidence="2 3">
    <name type="scientific">Nezara viridula</name>
    <name type="common">Southern green stink bug</name>
    <name type="synonym">Cimex viridulus</name>
    <dbReference type="NCBI Taxonomy" id="85310"/>
    <lineage>
        <taxon>Eukaryota</taxon>
        <taxon>Metazoa</taxon>
        <taxon>Ecdysozoa</taxon>
        <taxon>Arthropoda</taxon>
        <taxon>Hexapoda</taxon>
        <taxon>Insecta</taxon>
        <taxon>Pterygota</taxon>
        <taxon>Neoptera</taxon>
        <taxon>Paraneoptera</taxon>
        <taxon>Hemiptera</taxon>
        <taxon>Heteroptera</taxon>
        <taxon>Panheteroptera</taxon>
        <taxon>Pentatomomorpha</taxon>
        <taxon>Pentatomoidea</taxon>
        <taxon>Pentatomidae</taxon>
        <taxon>Pentatominae</taxon>
        <taxon>Nezara</taxon>
    </lineage>
</organism>
<evidence type="ECO:0000256" key="1">
    <source>
        <dbReference type="SAM" id="Phobius"/>
    </source>
</evidence>
<dbReference type="EMBL" id="OV725080">
    <property type="protein sequence ID" value="CAH1399914.1"/>
    <property type="molecule type" value="Genomic_DNA"/>
</dbReference>